<gene>
    <name evidence="2" type="ORF">SAMN04489714_1574</name>
</gene>
<feature type="domain" description="Gcp-like" evidence="1">
    <location>
        <begin position="30"/>
        <end position="139"/>
    </location>
</feature>
<evidence type="ECO:0000313" key="3">
    <source>
        <dbReference type="Proteomes" id="UP000198976"/>
    </source>
</evidence>
<dbReference type="Gene3D" id="3.30.420.40">
    <property type="match status" value="2"/>
</dbReference>
<dbReference type="RefSeq" id="WP_058237128.1">
    <property type="nucleotide sequence ID" value="NZ_LT629792.1"/>
</dbReference>
<dbReference type="SUPFAM" id="SSF53067">
    <property type="entry name" value="Actin-like ATPase domain"/>
    <property type="match status" value="2"/>
</dbReference>
<protein>
    <submittedName>
        <fullName evidence="2">tRNA threonylcarbamoyladenosine biosynthesis protein TsaB</fullName>
    </submittedName>
</protein>
<dbReference type="InterPro" id="IPR000905">
    <property type="entry name" value="Gcp-like_dom"/>
</dbReference>
<accession>A0ABY0V9H3</accession>
<proteinExistence type="predicted"/>
<evidence type="ECO:0000259" key="1">
    <source>
        <dbReference type="Pfam" id="PF00814"/>
    </source>
</evidence>
<dbReference type="EMBL" id="LT629792">
    <property type="protein sequence ID" value="SDU00660.1"/>
    <property type="molecule type" value="Genomic_DNA"/>
</dbReference>
<organism evidence="2 3">
    <name type="scientific">Schaalia radingae</name>
    <dbReference type="NCBI Taxonomy" id="131110"/>
    <lineage>
        <taxon>Bacteria</taxon>
        <taxon>Bacillati</taxon>
        <taxon>Actinomycetota</taxon>
        <taxon>Actinomycetes</taxon>
        <taxon>Actinomycetales</taxon>
        <taxon>Actinomycetaceae</taxon>
        <taxon>Schaalia</taxon>
    </lineage>
</organism>
<dbReference type="PANTHER" id="PTHR11735:SF11">
    <property type="entry name" value="TRNA THREONYLCARBAMOYLADENOSINE BIOSYNTHESIS PROTEIN TSAB"/>
    <property type="match status" value="1"/>
</dbReference>
<dbReference type="NCBIfam" id="TIGR03725">
    <property type="entry name" value="T6A_YeaZ"/>
    <property type="match status" value="1"/>
</dbReference>
<dbReference type="Pfam" id="PF00814">
    <property type="entry name" value="TsaD"/>
    <property type="match status" value="1"/>
</dbReference>
<dbReference type="InterPro" id="IPR022496">
    <property type="entry name" value="T6A_TsaB"/>
</dbReference>
<dbReference type="Proteomes" id="UP000198976">
    <property type="component" value="Chromosome I"/>
</dbReference>
<reference evidence="2 3" key="1">
    <citation type="submission" date="2016-10" db="EMBL/GenBank/DDBJ databases">
        <authorList>
            <person name="Varghese N."/>
            <person name="Submissions S."/>
        </authorList>
    </citation>
    <scope>NUCLEOTIDE SEQUENCE [LARGE SCALE GENOMIC DNA]</scope>
    <source>
        <strain evidence="2 3">DSM 9169</strain>
    </source>
</reference>
<evidence type="ECO:0000313" key="2">
    <source>
        <dbReference type="EMBL" id="SDU00660.1"/>
    </source>
</evidence>
<dbReference type="InterPro" id="IPR043129">
    <property type="entry name" value="ATPase_NBD"/>
</dbReference>
<name>A0ABY0V9H3_9ACTO</name>
<dbReference type="PANTHER" id="PTHR11735">
    <property type="entry name" value="TRNA N6-ADENOSINE THREONYLCARBAMOYLTRANSFERASE"/>
    <property type="match status" value="1"/>
</dbReference>
<sequence length="231" mass="24647">MTDLCIDTSGATTIALVREGEPTLYASNDSARHHAESIAPLIHQVLAEAGIEGPLNSDDIDAAIVGTGPAPFTGLRAGLVSARTIARAAGIPLYGVCSLDMIARAGLDLLPPDQRVIVATDARRHEMYWAQYEAQGPDDVATITEPTVGPVRTLANELQASASMLVTTGTLPSFAEEALSAVQTVPVTPFDVSVASRIVRSRLERGLEDTLDTQPLYLRRPDIHGQRPERM</sequence>
<keyword evidence="3" id="KW-1185">Reference proteome</keyword>